<dbReference type="OrthoDB" id="1696643at2759"/>
<evidence type="ECO:0000313" key="1">
    <source>
        <dbReference type="EMBL" id="CAA3033374.1"/>
    </source>
</evidence>
<comment type="caution">
    <text evidence="1">The sequence shown here is derived from an EMBL/GenBank/DDBJ whole genome shotgun (WGS) entry which is preliminary data.</text>
</comment>
<dbReference type="PANTHER" id="PTHR31425:SF24">
    <property type="entry name" value="MULTIPLE C2 DOMAIN AND TRANSMEMBRANE REGION PROTEIN 2"/>
    <property type="match status" value="1"/>
</dbReference>
<name>A0A8S0VMP3_OLEEU</name>
<dbReference type="AlphaFoldDB" id="A0A8S0VMP3"/>
<sequence>MGELQLAIKFTNLSLANKICLCGHPLLPKMHLHPSTINQVDNLRYQTTNIVAVRLGRAEPPLRTEVVEYMYRLRHPPYMDTKLSWAEVVHPDELDKELTQSLHLGPMMLFE</sequence>
<keyword evidence="2" id="KW-1185">Reference proteome</keyword>
<dbReference type="Proteomes" id="UP000594638">
    <property type="component" value="Unassembled WGS sequence"/>
</dbReference>
<reference evidence="1 2" key="1">
    <citation type="submission" date="2019-12" db="EMBL/GenBank/DDBJ databases">
        <authorList>
            <person name="Alioto T."/>
            <person name="Alioto T."/>
            <person name="Gomez Garrido J."/>
        </authorList>
    </citation>
    <scope>NUCLEOTIDE SEQUENCE [LARGE SCALE GENOMIC DNA]</scope>
</reference>
<dbReference type="Gramene" id="OE9A121542T1">
    <property type="protein sequence ID" value="OE9A121542C1"/>
    <property type="gene ID" value="OE9A121542"/>
</dbReference>
<protein>
    <submittedName>
        <fullName evidence="1">C2 domain-containing family</fullName>
    </submittedName>
</protein>
<organism evidence="1 2">
    <name type="scientific">Olea europaea subsp. europaea</name>
    <dbReference type="NCBI Taxonomy" id="158383"/>
    <lineage>
        <taxon>Eukaryota</taxon>
        <taxon>Viridiplantae</taxon>
        <taxon>Streptophyta</taxon>
        <taxon>Embryophyta</taxon>
        <taxon>Tracheophyta</taxon>
        <taxon>Spermatophyta</taxon>
        <taxon>Magnoliopsida</taxon>
        <taxon>eudicotyledons</taxon>
        <taxon>Gunneridae</taxon>
        <taxon>Pentapetalae</taxon>
        <taxon>asterids</taxon>
        <taxon>lamiids</taxon>
        <taxon>Lamiales</taxon>
        <taxon>Oleaceae</taxon>
        <taxon>Oleeae</taxon>
        <taxon>Olea</taxon>
    </lineage>
</organism>
<dbReference type="EMBL" id="CACTIH010010801">
    <property type="protein sequence ID" value="CAA3033374.1"/>
    <property type="molecule type" value="Genomic_DNA"/>
</dbReference>
<accession>A0A8S0VMP3</accession>
<dbReference type="InterPro" id="IPR047259">
    <property type="entry name" value="QUIRKY-like"/>
</dbReference>
<gene>
    <name evidence="1" type="ORF">OLEA9_A121542</name>
</gene>
<evidence type="ECO:0000313" key="2">
    <source>
        <dbReference type="Proteomes" id="UP000594638"/>
    </source>
</evidence>
<proteinExistence type="predicted"/>
<dbReference type="PANTHER" id="PTHR31425">
    <property type="entry name" value="PHOSPHORIBOSYLANTHRANILATE TRANSFERASE ISOFORM 1"/>
    <property type="match status" value="1"/>
</dbReference>